<dbReference type="Proteomes" id="UP000269923">
    <property type="component" value="Unassembled WGS sequence"/>
</dbReference>
<dbReference type="OrthoDB" id="8611334at2"/>
<evidence type="ECO:0000313" key="1">
    <source>
        <dbReference type="EMBL" id="RRD91278.1"/>
    </source>
</evidence>
<sequence length="177" mass="19826">MNTMMKNRPTFRPTTPALTRITLLTDGNAHAPAPVDVSALPDNCASEALLPQIRTTAMMLAAARRHTQHTSPKQFSDAADWLAARLLVLQVRVLHLPAHCQNLLDTANRRAEAFAREHGLPFHPARLHISNSNQTHLLTLDCQPDAPTRAKLFENMQTLRKIVFTSRQNFPKCLKVK</sequence>
<keyword evidence="2" id="KW-1185">Reference proteome</keyword>
<organism evidence="1 2">
    <name type="scientific">Conchiformibius steedae</name>
    <dbReference type="NCBI Taxonomy" id="153493"/>
    <lineage>
        <taxon>Bacteria</taxon>
        <taxon>Pseudomonadati</taxon>
        <taxon>Pseudomonadota</taxon>
        <taxon>Betaproteobacteria</taxon>
        <taxon>Neisseriales</taxon>
        <taxon>Neisseriaceae</taxon>
        <taxon>Conchiformibius</taxon>
    </lineage>
</organism>
<accession>A0A3P2A8I9</accession>
<comment type="caution">
    <text evidence="1">The sequence shown here is derived from an EMBL/GenBank/DDBJ whole genome shotgun (WGS) entry which is preliminary data.</text>
</comment>
<protein>
    <submittedName>
        <fullName evidence="1">Uncharacterized protein</fullName>
    </submittedName>
</protein>
<dbReference type="EMBL" id="RQYC01000002">
    <property type="protein sequence ID" value="RRD91278.1"/>
    <property type="molecule type" value="Genomic_DNA"/>
</dbReference>
<dbReference type="RefSeq" id="WP_124794074.1">
    <property type="nucleotide sequence ID" value="NZ_RQYC01000002.1"/>
</dbReference>
<name>A0A3P2A8I9_9NEIS</name>
<evidence type="ECO:0000313" key="2">
    <source>
        <dbReference type="Proteomes" id="UP000269923"/>
    </source>
</evidence>
<proteinExistence type="predicted"/>
<gene>
    <name evidence="1" type="ORF">EII21_02500</name>
</gene>
<reference evidence="1 2" key="1">
    <citation type="submission" date="2018-11" db="EMBL/GenBank/DDBJ databases">
        <title>Genomes From Bacteria Associated with the Canine Oral Cavity: a Test Case for Automated Genome-Based Taxonomic Assignment.</title>
        <authorList>
            <person name="Coil D.A."/>
            <person name="Jospin G."/>
            <person name="Darling A.E."/>
            <person name="Wallis C."/>
            <person name="Davis I.J."/>
            <person name="Harris S."/>
            <person name="Eisen J.A."/>
            <person name="Holcombe L.J."/>
            <person name="O'Flynn C."/>
        </authorList>
    </citation>
    <scope>NUCLEOTIDE SEQUENCE [LARGE SCALE GENOMIC DNA]</scope>
    <source>
        <strain evidence="1 2">COT-280</strain>
    </source>
</reference>
<dbReference type="AlphaFoldDB" id="A0A3P2A8I9"/>